<evidence type="ECO:0000313" key="1">
    <source>
        <dbReference type="EMBL" id="REI43260.1"/>
    </source>
</evidence>
<organism evidence="1 2">
    <name type="scientific">Psychrilyobacter piezotolerans</name>
    <dbReference type="NCBI Taxonomy" id="2293438"/>
    <lineage>
        <taxon>Bacteria</taxon>
        <taxon>Fusobacteriati</taxon>
        <taxon>Fusobacteriota</taxon>
        <taxon>Fusobacteriia</taxon>
        <taxon>Fusobacteriales</taxon>
        <taxon>Fusobacteriaceae</taxon>
        <taxon>Psychrilyobacter</taxon>
    </lineage>
</organism>
<sequence length="377" mass="43626">MQNNSRKNTFLFINGGIVIKHCIYINNDSENFTYVKKEHIIPAGLGGIRTLPNGYVSDKVNEKFSPLEMNIMRNSFISINRNNFGPGKRGSLNVKKIKSPMVRVLKEGEIPNDSYQLGFIFAGESHIIPQIYIDFNDAENSCLPTFFNINRSKEDILSFQLKLLVFLLDKKRSYIMVEMPYSTKKHFINIGINNNKWFAATSHKRINMDFLALVLITALLEEIKKNVKGTKKILNLGKKNHKYTYQIDLESVDMHFLYLKTAFNTLAYLKGHEFVLNRIFNSIRESILNCTNIDQFIIKEKDILNNVIEIIEKTPEKSHYSMIIAKDNNIYGVVSFYNELPAIIRITNEYIGESFKGGLVCDWKNRKEMDLSEFDEL</sequence>
<dbReference type="EMBL" id="QUAJ01000001">
    <property type="protein sequence ID" value="REI43260.1"/>
    <property type="molecule type" value="Genomic_DNA"/>
</dbReference>
<evidence type="ECO:0008006" key="3">
    <source>
        <dbReference type="Google" id="ProtNLM"/>
    </source>
</evidence>
<name>A0ABX9KLQ2_9FUSO</name>
<comment type="caution">
    <text evidence="1">The sequence shown here is derived from an EMBL/GenBank/DDBJ whole genome shotgun (WGS) entry which is preliminary data.</text>
</comment>
<dbReference type="Proteomes" id="UP000263486">
    <property type="component" value="Unassembled WGS sequence"/>
</dbReference>
<keyword evidence="2" id="KW-1185">Reference proteome</keyword>
<dbReference type="RefSeq" id="WP_114640979.1">
    <property type="nucleotide sequence ID" value="NZ_JAACIO010000001.1"/>
</dbReference>
<accession>A0ABX9KLQ2</accession>
<reference evidence="1 2" key="1">
    <citation type="submission" date="2018-08" db="EMBL/GenBank/DDBJ databases">
        <title>Draft genome sequence of Psychrilyobacter sp. strain SD5 isolated from Black Sea water.</title>
        <authorList>
            <person name="Yadav S."/>
            <person name="Villanueva L."/>
            <person name="Damste J.S.S."/>
        </authorList>
    </citation>
    <scope>NUCLEOTIDE SEQUENCE [LARGE SCALE GENOMIC DNA]</scope>
    <source>
        <strain evidence="1 2">SD5</strain>
    </source>
</reference>
<proteinExistence type="predicted"/>
<evidence type="ECO:0000313" key="2">
    <source>
        <dbReference type="Proteomes" id="UP000263486"/>
    </source>
</evidence>
<protein>
    <recommendedName>
        <fullName evidence="3">HNH endonuclease</fullName>
    </recommendedName>
</protein>
<gene>
    <name evidence="1" type="ORF">DYH56_00990</name>
</gene>